<dbReference type="AlphaFoldDB" id="A0A8H5BFV8"/>
<sequence>MSPPQADSHVALYNRLPLIHDAHNNLRQERRAHLSASGSESDIDIIAMSDDELMQPIWRDPDVCALLHHDEENPHLSFGVWIVHRHFALESGECMVAVDSISKPTPWTPTQIPERWDQNGNEIEFMHPGSDEASYTAPSASLMEKFRDLMRDRFGVSGLGLCRATRRLEPGYVYNETTDAARRAQIVEVIRRDEVLADKPGSMIIYPSSWVVTNPGSVSCCMECNCTCTGCKCKPY</sequence>
<reference evidence="1 2" key="1">
    <citation type="journal article" date="2020" name="ISME J.">
        <title>Uncovering the hidden diversity of litter-decomposition mechanisms in mushroom-forming fungi.</title>
        <authorList>
            <person name="Floudas D."/>
            <person name="Bentzer J."/>
            <person name="Ahren D."/>
            <person name="Johansson T."/>
            <person name="Persson P."/>
            <person name="Tunlid A."/>
        </authorList>
    </citation>
    <scope>NUCLEOTIDE SEQUENCE [LARGE SCALE GENOMIC DNA]</scope>
    <source>
        <strain evidence="1 2">CBS 101986</strain>
    </source>
</reference>
<accession>A0A8H5BFV8</accession>
<dbReference type="Proteomes" id="UP000567179">
    <property type="component" value="Unassembled WGS sequence"/>
</dbReference>
<keyword evidence="2" id="KW-1185">Reference proteome</keyword>
<protein>
    <submittedName>
        <fullName evidence="1">Uncharacterized protein</fullName>
    </submittedName>
</protein>
<organism evidence="1 2">
    <name type="scientific">Psilocybe cf. subviscida</name>
    <dbReference type="NCBI Taxonomy" id="2480587"/>
    <lineage>
        <taxon>Eukaryota</taxon>
        <taxon>Fungi</taxon>
        <taxon>Dikarya</taxon>
        <taxon>Basidiomycota</taxon>
        <taxon>Agaricomycotina</taxon>
        <taxon>Agaricomycetes</taxon>
        <taxon>Agaricomycetidae</taxon>
        <taxon>Agaricales</taxon>
        <taxon>Agaricineae</taxon>
        <taxon>Strophariaceae</taxon>
        <taxon>Psilocybe</taxon>
    </lineage>
</organism>
<gene>
    <name evidence="1" type="ORF">D9619_002074</name>
</gene>
<name>A0A8H5BFV8_9AGAR</name>
<comment type="caution">
    <text evidence="1">The sequence shown here is derived from an EMBL/GenBank/DDBJ whole genome shotgun (WGS) entry which is preliminary data.</text>
</comment>
<proteinExistence type="predicted"/>
<evidence type="ECO:0000313" key="2">
    <source>
        <dbReference type="Proteomes" id="UP000567179"/>
    </source>
</evidence>
<evidence type="ECO:0000313" key="1">
    <source>
        <dbReference type="EMBL" id="KAF5322625.1"/>
    </source>
</evidence>
<dbReference type="EMBL" id="JAACJJ010000028">
    <property type="protein sequence ID" value="KAF5322625.1"/>
    <property type="molecule type" value="Genomic_DNA"/>
</dbReference>
<dbReference type="OrthoDB" id="3049674at2759"/>